<dbReference type="AlphaFoldDB" id="A0A7S4EBS0"/>
<gene>
    <name evidence="1" type="ORF">PCAL00307_LOCUS18052</name>
    <name evidence="2" type="ORF">PECAL_5P08210</name>
</gene>
<evidence type="ECO:0000313" key="3">
    <source>
        <dbReference type="Proteomes" id="UP000789595"/>
    </source>
</evidence>
<dbReference type="EMBL" id="HBIW01020943">
    <property type="protein sequence ID" value="CAE0702607.1"/>
    <property type="molecule type" value="Transcribed_RNA"/>
</dbReference>
<accession>A0A7S4EBS0</accession>
<dbReference type="Proteomes" id="UP000789595">
    <property type="component" value="Unassembled WGS sequence"/>
</dbReference>
<proteinExistence type="predicted"/>
<reference evidence="2" key="2">
    <citation type="submission" date="2021-11" db="EMBL/GenBank/DDBJ databases">
        <authorList>
            <consortium name="Genoscope - CEA"/>
            <person name="William W."/>
        </authorList>
    </citation>
    <scope>NUCLEOTIDE SEQUENCE</scope>
</reference>
<dbReference type="SUPFAM" id="SSF159501">
    <property type="entry name" value="EreA/ChaN-like"/>
    <property type="match status" value="1"/>
</dbReference>
<name>A0A7S4EBS0_9STRA</name>
<sequence length="366" mass="39550">MTRPRRRITILLACCSTRALRITRRQAGAAAALGLAGPARAVEEVRSPRPLAYRILKGDPPLMQPYEQRAAPKLLKSLADGADAVLLGVKRNDPEDYALAADLASKFASAAKRPVAVGLDAMPLGSQLRDAASWPSVSDSVDFLQPIADLQQRTRCDLVPLGVQAEVMGAVQRSGGIAALSEQQRNAYVDDVGAFVRYPKQTAAFDVWAERVVARTYKKRYEGLEGAPKYEDYFASSILYDEAVASLAARYCRAHPSTLLVCVVSDDHVKFGCSAQGRFQRLEKNPDGDAGFFRAPSILLNPSAESTGSLSRSLRLALAVDPAKARTCSDCVWFSRSPPPSLLTHMMNPVDGAAFKIDLGLSMPTV</sequence>
<evidence type="ECO:0008006" key="4">
    <source>
        <dbReference type="Google" id="ProtNLM"/>
    </source>
</evidence>
<evidence type="ECO:0000313" key="2">
    <source>
        <dbReference type="EMBL" id="CAH0376255.1"/>
    </source>
</evidence>
<organism evidence="1">
    <name type="scientific">Pelagomonas calceolata</name>
    <dbReference type="NCBI Taxonomy" id="35677"/>
    <lineage>
        <taxon>Eukaryota</taxon>
        <taxon>Sar</taxon>
        <taxon>Stramenopiles</taxon>
        <taxon>Ochrophyta</taxon>
        <taxon>Pelagophyceae</taxon>
        <taxon>Pelagomonadales</taxon>
        <taxon>Pelagomonadaceae</taxon>
        <taxon>Pelagomonas</taxon>
    </lineage>
</organism>
<reference evidence="1" key="1">
    <citation type="submission" date="2021-01" db="EMBL/GenBank/DDBJ databases">
        <authorList>
            <person name="Corre E."/>
            <person name="Pelletier E."/>
            <person name="Niang G."/>
            <person name="Scheremetjew M."/>
            <person name="Finn R."/>
            <person name="Kale V."/>
            <person name="Holt S."/>
            <person name="Cochrane G."/>
            <person name="Meng A."/>
            <person name="Brown T."/>
            <person name="Cohen L."/>
        </authorList>
    </citation>
    <scope>NUCLEOTIDE SEQUENCE</scope>
    <source>
        <strain evidence="1">CCMP1756</strain>
    </source>
</reference>
<keyword evidence="3" id="KW-1185">Reference proteome</keyword>
<evidence type="ECO:0000313" key="1">
    <source>
        <dbReference type="EMBL" id="CAE0702607.1"/>
    </source>
</evidence>
<dbReference type="OrthoDB" id="44523at2759"/>
<protein>
    <recommendedName>
        <fullName evidence="4">Haem-binding uptake Tiki superfamily ChaN domain-containing protein</fullName>
    </recommendedName>
</protein>
<dbReference type="EMBL" id="CAKKNE010000005">
    <property type="protein sequence ID" value="CAH0376255.1"/>
    <property type="molecule type" value="Genomic_DNA"/>
</dbReference>